<feature type="domain" description="Fibronectin type-III" evidence="25">
    <location>
        <begin position="4320"/>
        <end position="4415"/>
    </location>
</feature>
<dbReference type="FunFam" id="2.60.40.10:FF:000056">
    <property type="entry name" value="twitchin isoform X4"/>
    <property type="match status" value="11"/>
</dbReference>
<dbReference type="InterPro" id="IPR003961">
    <property type="entry name" value="FN3_dom"/>
</dbReference>
<comment type="subcellular location">
    <subcellularLocation>
        <location evidence="2">Cytoplasm</location>
        <location evidence="2">Myofibril</location>
        <location evidence="2">Sarcomere</location>
        <location evidence="2">A band</location>
    </subcellularLocation>
</comment>
<comment type="catalytic activity">
    <reaction evidence="20">
        <text>L-seryl-[protein] + ATP = O-phospho-L-seryl-[protein] + ADP + H(+)</text>
        <dbReference type="Rhea" id="RHEA:17989"/>
        <dbReference type="Rhea" id="RHEA-COMP:9863"/>
        <dbReference type="Rhea" id="RHEA-COMP:11604"/>
        <dbReference type="ChEBI" id="CHEBI:15378"/>
        <dbReference type="ChEBI" id="CHEBI:29999"/>
        <dbReference type="ChEBI" id="CHEBI:30616"/>
        <dbReference type="ChEBI" id="CHEBI:83421"/>
        <dbReference type="ChEBI" id="CHEBI:456216"/>
        <dbReference type="EC" id="2.7.11.1"/>
    </reaction>
</comment>
<keyword evidence="17" id="KW-1015">Disulfide bond</keyword>
<dbReference type="FunFam" id="3.30.200.20:FF:000249">
    <property type="entry name" value="twitchin isoform X2"/>
    <property type="match status" value="1"/>
</dbReference>
<dbReference type="GO" id="GO:0004674">
    <property type="term" value="F:protein serine/threonine kinase activity"/>
    <property type="evidence" value="ECO:0007669"/>
    <property type="project" value="UniProtKB-KW"/>
</dbReference>
<feature type="domain" description="Fibronectin type-III" evidence="25">
    <location>
        <begin position="3828"/>
        <end position="3922"/>
    </location>
</feature>
<dbReference type="InterPro" id="IPR036179">
    <property type="entry name" value="Ig-like_dom_sf"/>
</dbReference>
<dbReference type="GO" id="GO:0060298">
    <property type="term" value="P:positive regulation of sarcomere organization"/>
    <property type="evidence" value="ECO:0007669"/>
    <property type="project" value="UniProtKB-ARBA"/>
</dbReference>
<dbReference type="InterPro" id="IPR036116">
    <property type="entry name" value="FN3_sf"/>
</dbReference>
<feature type="domain" description="Fibronectin type-III" evidence="25">
    <location>
        <begin position="2058"/>
        <end position="2152"/>
    </location>
</feature>
<dbReference type="Gene3D" id="3.30.200.20">
    <property type="entry name" value="Phosphorylase Kinase, domain 1"/>
    <property type="match status" value="1"/>
</dbReference>
<evidence type="ECO:0000256" key="4">
    <source>
        <dbReference type="ARBA" id="ARBA00012513"/>
    </source>
</evidence>
<keyword evidence="18" id="KW-0393">Immunoglobulin domain</keyword>
<dbReference type="EC" id="2.7.11.1" evidence="4"/>
<evidence type="ECO:0000256" key="11">
    <source>
        <dbReference type="ARBA" id="ARBA00022741"/>
    </source>
</evidence>
<evidence type="ECO:0000259" key="23">
    <source>
        <dbReference type="PROSITE" id="PS50011"/>
    </source>
</evidence>
<evidence type="ECO:0000256" key="7">
    <source>
        <dbReference type="ARBA" id="ARBA00022553"/>
    </source>
</evidence>
<feature type="domain" description="Ig-like" evidence="24">
    <location>
        <begin position="1662"/>
        <end position="1757"/>
    </location>
</feature>
<dbReference type="SMART" id="SM00060">
    <property type="entry name" value="FN3"/>
    <property type="match status" value="30"/>
</dbReference>
<keyword evidence="15" id="KW-0460">Magnesium</keyword>
<feature type="domain" description="Protein kinase" evidence="23">
    <location>
        <begin position="5842"/>
        <end position="6097"/>
    </location>
</feature>
<feature type="compositionally biased region" description="Polar residues" evidence="22">
    <location>
        <begin position="278"/>
        <end position="290"/>
    </location>
</feature>
<evidence type="ECO:0000259" key="24">
    <source>
        <dbReference type="PROSITE" id="PS50835"/>
    </source>
</evidence>
<dbReference type="PANTHER" id="PTHR14340:SF9">
    <property type="entry name" value="FIBRONECTIN TYPE-III DOMAIN-CONTAINING PROTEIN"/>
    <property type="match status" value="1"/>
</dbReference>
<dbReference type="PROSITE" id="PS50011">
    <property type="entry name" value="PROTEIN_KINASE_DOM"/>
    <property type="match status" value="1"/>
</dbReference>
<feature type="domain" description="Fibronectin type-III" evidence="25">
    <location>
        <begin position="4119"/>
        <end position="4212"/>
    </location>
</feature>
<dbReference type="GO" id="GO:0031672">
    <property type="term" value="C:A band"/>
    <property type="evidence" value="ECO:0007669"/>
    <property type="project" value="UniProtKB-SubCell"/>
</dbReference>
<feature type="domain" description="Fibronectin type-III" evidence="25">
    <location>
        <begin position="2158"/>
        <end position="2252"/>
    </location>
</feature>
<feature type="compositionally biased region" description="Basic and acidic residues" evidence="22">
    <location>
        <begin position="253"/>
        <end position="271"/>
    </location>
</feature>
<feature type="domain" description="Fibronectin type-III" evidence="25">
    <location>
        <begin position="3045"/>
        <end position="3141"/>
    </location>
</feature>
<feature type="domain" description="Fibronectin type-III" evidence="25">
    <location>
        <begin position="3928"/>
        <end position="4022"/>
    </location>
</feature>
<dbReference type="FunFam" id="2.60.40.10:FF:000031">
    <property type="entry name" value="Myosin-binding protein C, slow type"/>
    <property type="match status" value="5"/>
</dbReference>
<feature type="domain" description="Ig-like" evidence="24">
    <location>
        <begin position="6448"/>
        <end position="6535"/>
    </location>
</feature>
<feature type="domain" description="Ig-like" evidence="24">
    <location>
        <begin position="6288"/>
        <end position="6375"/>
    </location>
</feature>
<feature type="domain" description="Ig-like" evidence="24">
    <location>
        <begin position="5504"/>
        <end position="5592"/>
    </location>
</feature>
<dbReference type="Gene3D" id="1.10.510.10">
    <property type="entry name" value="Transferase(Phosphotransferase) domain 1"/>
    <property type="match status" value="1"/>
</dbReference>
<feature type="region of interest" description="Disordered" evidence="22">
    <location>
        <begin position="6418"/>
        <end position="6437"/>
    </location>
</feature>
<feature type="domain" description="Ig-like" evidence="24">
    <location>
        <begin position="894"/>
        <end position="983"/>
    </location>
</feature>
<dbReference type="SUPFAM" id="SSF49265">
    <property type="entry name" value="Fibronectin type III"/>
    <property type="match status" value="17"/>
</dbReference>
<dbReference type="FunFam" id="2.60.40.10:FF:002083">
    <property type="entry name" value="Protein CBR-UNC-22"/>
    <property type="match status" value="2"/>
</dbReference>
<evidence type="ECO:0000256" key="16">
    <source>
        <dbReference type="ARBA" id="ARBA00022860"/>
    </source>
</evidence>
<feature type="region of interest" description="Disordered" evidence="22">
    <location>
        <begin position="762"/>
        <end position="796"/>
    </location>
</feature>
<feature type="domain" description="Ig-like" evidence="24">
    <location>
        <begin position="785"/>
        <end position="890"/>
    </location>
</feature>
<feature type="domain" description="Fibronectin type-III" evidence="25">
    <location>
        <begin position="4914"/>
        <end position="5008"/>
    </location>
</feature>
<feature type="domain" description="Fibronectin type-III" evidence="25">
    <location>
        <begin position="4813"/>
        <end position="4908"/>
    </location>
</feature>
<dbReference type="Pfam" id="PF00041">
    <property type="entry name" value="fn3"/>
    <property type="match status" value="30"/>
</dbReference>
<evidence type="ECO:0000256" key="12">
    <source>
        <dbReference type="ARBA" id="ARBA00022777"/>
    </source>
</evidence>
<dbReference type="FunFam" id="2.60.40.10:FF:000107">
    <property type="entry name" value="Myosin, light chain kinase a"/>
    <property type="match status" value="2"/>
</dbReference>
<dbReference type="InterPro" id="IPR013783">
    <property type="entry name" value="Ig-like_fold"/>
</dbReference>
<feature type="compositionally biased region" description="Basic and acidic residues" evidence="22">
    <location>
        <begin position="517"/>
        <end position="542"/>
    </location>
</feature>
<dbReference type="PANTHER" id="PTHR14340">
    <property type="entry name" value="MICROFIBRIL-ASSOCIATED GLYCOPROTEIN 3"/>
    <property type="match status" value="1"/>
</dbReference>
<dbReference type="CDD" id="cd00096">
    <property type="entry name" value="Ig"/>
    <property type="match status" value="5"/>
</dbReference>
<comment type="cofactor">
    <cofactor evidence="1">
        <name>Mg(2+)</name>
        <dbReference type="ChEBI" id="CHEBI:18420"/>
    </cofactor>
</comment>
<dbReference type="FunFam" id="2.60.40.10:FF:000425">
    <property type="entry name" value="Myosin light chain kinase"/>
    <property type="match status" value="2"/>
</dbReference>
<keyword evidence="12" id="KW-0418">Kinase</keyword>
<dbReference type="GO" id="GO:0005516">
    <property type="term" value="F:calmodulin binding"/>
    <property type="evidence" value="ECO:0007669"/>
    <property type="project" value="UniProtKB-KW"/>
</dbReference>
<feature type="domain" description="Fibronectin type-III" evidence="25">
    <location>
        <begin position="5304"/>
        <end position="5398"/>
    </location>
</feature>
<feature type="domain" description="Ig-like" evidence="24">
    <location>
        <begin position="4027"/>
        <end position="4112"/>
    </location>
</feature>
<feature type="compositionally biased region" description="Basic and acidic residues" evidence="22">
    <location>
        <begin position="2445"/>
        <end position="2465"/>
    </location>
</feature>
<evidence type="ECO:0000256" key="13">
    <source>
        <dbReference type="ARBA" id="ARBA00022837"/>
    </source>
</evidence>
<keyword evidence="13" id="KW-0106">Calcium</keyword>
<feature type="region of interest" description="Disordered" evidence="22">
    <location>
        <begin position="3124"/>
        <end position="3146"/>
    </location>
</feature>
<feature type="compositionally biased region" description="Basic and acidic residues" evidence="22">
    <location>
        <begin position="774"/>
        <end position="796"/>
    </location>
</feature>
<feature type="domain" description="Fibronectin type-III" evidence="25">
    <location>
        <begin position="1765"/>
        <end position="1858"/>
    </location>
</feature>
<dbReference type="FunFam" id="2.60.40.10:FF:000034">
    <property type="entry name" value="Titin isoform A"/>
    <property type="match status" value="1"/>
</dbReference>
<feature type="domain" description="Ig-like" evidence="24">
    <location>
        <begin position="5597"/>
        <end position="5690"/>
    </location>
</feature>
<evidence type="ECO:0000256" key="3">
    <source>
        <dbReference type="ARBA" id="ARBA00006692"/>
    </source>
</evidence>
<dbReference type="FunFam" id="2.60.40.10:FF:000147">
    <property type="entry name" value="Myosin light chain kinase"/>
    <property type="match status" value="1"/>
</dbReference>
<name>L7MMW9_OESDE</name>
<dbReference type="FunFam" id="2.60.40.10:FF:000003">
    <property type="entry name" value="Titin isoform E"/>
    <property type="match status" value="3"/>
</dbReference>
<feature type="region of interest" description="Disordered" evidence="22">
    <location>
        <begin position="455"/>
        <end position="609"/>
    </location>
</feature>
<evidence type="ECO:0000256" key="17">
    <source>
        <dbReference type="ARBA" id="ARBA00023157"/>
    </source>
</evidence>
<feature type="domain" description="Fibronectin type-III" evidence="25">
    <location>
        <begin position="1275"/>
        <end position="1367"/>
    </location>
</feature>
<evidence type="ECO:0000256" key="2">
    <source>
        <dbReference type="ARBA" id="ARBA00004161"/>
    </source>
</evidence>
<evidence type="ECO:0000259" key="25">
    <source>
        <dbReference type="PROSITE" id="PS50853"/>
    </source>
</evidence>
<dbReference type="FunFam" id="2.60.40.10:FF:000160">
    <property type="entry name" value="Titin a"/>
    <property type="match status" value="10"/>
</dbReference>
<feature type="domain" description="Fibronectin type-III" evidence="25">
    <location>
        <begin position="4517"/>
        <end position="4609"/>
    </location>
</feature>
<feature type="domain" description="Ig-like" evidence="24">
    <location>
        <begin position="364"/>
        <end position="453"/>
    </location>
</feature>
<protein>
    <recommendedName>
        <fullName evidence="4">non-specific serine/threonine protein kinase</fullName>
        <ecNumber evidence="4">2.7.11.1</ecNumber>
    </recommendedName>
</protein>
<evidence type="ECO:0000256" key="20">
    <source>
        <dbReference type="ARBA" id="ARBA00048679"/>
    </source>
</evidence>
<dbReference type="PROSITE" id="PS00108">
    <property type="entry name" value="PROTEIN_KINASE_ST"/>
    <property type="match status" value="1"/>
</dbReference>
<dbReference type="GO" id="GO:0005524">
    <property type="term" value="F:ATP binding"/>
    <property type="evidence" value="ECO:0007669"/>
    <property type="project" value="UniProtKB-UniRule"/>
</dbReference>
<evidence type="ECO:0000313" key="26">
    <source>
        <dbReference type="EMBL" id="JAA65048.1"/>
    </source>
</evidence>
<feature type="domain" description="Fibronectin type-III" evidence="25">
    <location>
        <begin position="2748"/>
        <end position="2843"/>
    </location>
</feature>
<dbReference type="Pfam" id="PF07679">
    <property type="entry name" value="I-set"/>
    <property type="match status" value="28"/>
</dbReference>
<dbReference type="FunFam" id="2.60.40.10:FF:000460">
    <property type="entry name" value="Bent, isoform J"/>
    <property type="match status" value="1"/>
</dbReference>
<accession>L7MMW9</accession>
<feature type="domain" description="Fibronectin type-III" evidence="25">
    <location>
        <begin position="5404"/>
        <end position="5498"/>
    </location>
</feature>
<dbReference type="InterPro" id="IPR008271">
    <property type="entry name" value="Ser/Thr_kinase_AS"/>
</dbReference>
<feature type="domain" description="Fibronectin type-III" evidence="25">
    <location>
        <begin position="5695"/>
        <end position="5788"/>
    </location>
</feature>
<keyword evidence="7" id="KW-0597">Phosphoprotein</keyword>
<feature type="domain" description="Ig-like" evidence="24">
    <location>
        <begin position="1367"/>
        <end position="1460"/>
    </location>
</feature>
<dbReference type="FunFam" id="2.60.40.10:FF:000127">
    <property type="entry name" value="titin isoform X1"/>
    <property type="match status" value="1"/>
</dbReference>
<feature type="domain" description="Fibronectin type-III" evidence="25">
    <location>
        <begin position="1467"/>
        <end position="1564"/>
    </location>
</feature>
<evidence type="ECO:0000256" key="1">
    <source>
        <dbReference type="ARBA" id="ARBA00001946"/>
    </source>
</evidence>
<feature type="domain" description="Fibronectin type-III" evidence="25">
    <location>
        <begin position="2646"/>
        <end position="2742"/>
    </location>
</feature>
<evidence type="ECO:0000256" key="18">
    <source>
        <dbReference type="ARBA" id="ARBA00023319"/>
    </source>
</evidence>
<evidence type="ECO:0000256" key="14">
    <source>
        <dbReference type="ARBA" id="ARBA00022840"/>
    </source>
</evidence>
<dbReference type="SUPFAM" id="SSF48726">
    <property type="entry name" value="Immunoglobulin"/>
    <property type="match status" value="30"/>
</dbReference>
<feature type="compositionally biased region" description="Low complexity" evidence="22">
    <location>
        <begin position="6424"/>
        <end position="6433"/>
    </location>
</feature>
<feature type="domain" description="Fibronectin type-III" evidence="25">
    <location>
        <begin position="4218"/>
        <end position="4314"/>
    </location>
</feature>
<evidence type="ECO:0000256" key="22">
    <source>
        <dbReference type="SAM" id="MobiDB-lite"/>
    </source>
</evidence>
<reference evidence="26" key="1">
    <citation type="submission" date="2012-09" db="EMBL/GenBank/DDBJ databases">
        <title>Transcriptomic evaluation of the nicotinic acetylcholine receptor pathway in levamisole-resistant and -sensitive Oesophagostomum dentatum.</title>
        <authorList>
            <person name="Romine N.M."/>
            <person name="Martin R.J."/>
            <person name="Beetham J.K."/>
        </authorList>
    </citation>
    <scope>NUCLEOTIDE SEQUENCE</scope>
    <source>
        <strain evidence="26">SENS</strain>
    </source>
</reference>
<dbReference type="PROSITE" id="PS50835">
    <property type="entry name" value="IG_LIKE"/>
    <property type="match status" value="24"/>
</dbReference>
<feature type="domain" description="Fibronectin type-III" evidence="25">
    <location>
        <begin position="5011"/>
        <end position="5109"/>
    </location>
</feature>
<feature type="domain" description="Ig-like" evidence="24">
    <location>
        <begin position="3146"/>
        <end position="3236"/>
    </location>
</feature>
<evidence type="ECO:0000256" key="8">
    <source>
        <dbReference type="ARBA" id="ARBA00022679"/>
    </source>
</evidence>
<keyword evidence="11 21" id="KW-0547">Nucleotide-binding</keyword>
<evidence type="ECO:0000256" key="19">
    <source>
        <dbReference type="ARBA" id="ARBA00047899"/>
    </source>
</evidence>
<feature type="compositionally biased region" description="Low complexity" evidence="22">
    <location>
        <begin position="239"/>
        <end position="248"/>
    </location>
</feature>
<dbReference type="InterPro" id="IPR003598">
    <property type="entry name" value="Ig_sub2"/>
</dbReference>
<dbReference type="PROSITE" id="PS00107">
    <property type="entry name" value="PROTEIN_KINASE_ATP"/>
    <property type="match status" value="1"/>
</dbReference>
<dbReference type="InterPro" id="IPR007110">
    <property type="entry name" value="Ig-like_dom"/>
</dbReference>
<feature type="domain" description="Ig-like" evidence="24">
    <location>
        <begin position="989"/>
        <end position="1075"/>
    </location>
</feature>
<dbReference type="SUPFAM" id="SSF56112">
    <property type="entry name" value="Protein kinase-like (PK-like)"/>
    <property type="match status" value="1"/>
</dbReference>
<evidence type="ECO:0000256" key="10">
    <source>
        <dbReference type="ARBA" id="ARBA00022737"/>
    </source>
</evidence>
<feature type="domain" description="Ig-like" evidence="24">
    <location>
        <begin position="2256"/>
        <end position="2342"/>
    </location>
</feature>
<feature type="domain" description="Fibronectin type-III" evidence="25">
    <location>
        <begin position="2352"/>
        <end position="2445"/>
    </location>
</feature>
<dbReference type="EMBL" id="GAAR01000010">
    <property type="protein sequence ID" value="JAA65048.1"/>
    <property type="molecule type" value="mRNA"/>
</dbReference>
<feature type="domain" description="Fibronectin type-III" evidence="25">
    <location>
        <begin position="2451"/>
        <end position="2545"/>
    </location>
</feature>
<dbReference type="InterPro" id="IPR000719">
    <property type="entry name" value="Prot_kinase_dom"/>
</dbReference>
<evidence type="ECO:0000256" key="15">
    <source>
        <dbReference type="ARBA" id="ARBA00022842"/>
    </source>
</evidence>
<feature type="domain" description="Ig-like" evidence="24">
    <location>
        <begin position="6576"/>
        <end position="6657"/>
    </location>
</feature>
<feature type="domain" description="Ig-like" evidence="24">
    <location>
        <begin position="2846"/>
        <end position="2938"/>
    </location>
</feature>
<keyword evidence="16" id="KW-0112">Calmodulin-binding</keyword>
<dbReference type="GO" id="GO:0045989">
    <property type="term" value="P:positive regulation of striated muscle contraction"/>
    <property type="evidence" value="ECO:0007669"/>
    <property type="project" value="UniProtKB-ARBA"/>
</dbReference>
<dbReference type="FunFam" id="2.60.40.10:FF:000051">
    <property type="entry name" value="Uncharacterized protein, isoform J"/>
    <property type="match status" value="4"/>
</dbReference>
<feature type="domain" description="Fibronectin type-III" evidence="25">
    <location>
        <begin position="2945"/>
        <end position="3039"/>
    </location>
</feature>
<feature type="domain" description="Ig-like" evidence="24">
    <location>
        <begin position="5114"/>
        <end position="5204"/>
    </location>
</feature>
<keyword evidence="10" id="KW-0677">Repeat</keyword>
<feature type="compositionally biased region" description="Basic and acidic residues" evidence="22">
    <location>
        <begin position="210"/>
        <end position="233"/>
    </location>
</feature>
<feature type="domain" description="Ig-like" evidence="24">
    <location>
        <begin position="5"/>
        <end position="97"/>
    </location>
</feature>
<dbReference type="GO" id="GO:0019899">
    <property type="term" value="F:enzyme binding"/>
    <property type="evidence" value="ECO:0007669"/>
    <property type="project" value="UniProtKB-ARBA"/>
</dbReference>
<dbReference type="FunFam" id="2.60.40.10:FF:000504">
    <property type="entry name" value="Bent, isoform J"/>
    <property type="match status" value="1"/>
</dbReference>
<dbReference type="InterPro" id="IPR013098">
    <property type="entry name" value="Ig_I-set"/>
</dbReference>
<feature type="domain" description="Fibronectin type-III" evidence="25">
    <location>
        <begin position="3244"/>
        <end position="3336"/>
    </location>
</feature>
<dbReference type="Pfam" id="PF00069">
    <property type="entry name" value="Pkinase"/>
    <property type="match status" value="1"/>
</dbReference>
<keyword evidence="5" id="KW-0963">Cytoplasm</keyword>
<feature type="domain" description="Fibronectin type-III" evidence="25">
    <location>
        <begin position="3342"/>
        <end position="3436"/>
    </location>
</feature>
<dbReference type="SMART" id="SM00409">
    <property type="entry name" value="IG"/>
    <property type="match status" value="30"/>
</dbReference>
<feature type="region of interest" description="Disordered" evidence="22">
    <location>
        <begin position="2733"/>
        <end position="2752"/>
    </location>
</feature>
<keyword evidence="8" id="KW-0808">Transferase</keyword>
<sequence length="6755" mass="746586">MPGAPRFTQKPSIQQTPTGDLLMECLLEADPPPTIAWSHSGNVISPSARVVQVLSPMGGILYKANLIIKEPNAGDGGAYKCTAKNQLGESNANINLNFAGGGGEEPKSKGPSFIGKPRIIPKDGGALIVMECKVKSPTPPTAKWMKDGVPLQMGGLYHAIFTDLGDQTYLCQLEIRGPSLSDAGQYRCNLRNEQGETNANLALNFEEPDPNERQEKQEKKSRRSPSEKRKDAASPRPPSRSGSRPGSPKKAMKSREGTPTKRSLKEREGSPSKKSMRSRTSTPVQESANALSPEEAAAGGDSRRSSKNISKMEVDQAAAKRKPEGLPVPPQTEEKKMRTASPAPPERAKTPTPAETKRDKFKRPPIVLEASRSQTGKQGDTITLEVEWQCHTSTVIEWYKDGEQIRMSSDYSTSFDGVKAQLTVRNLTEEKTGLYKCHAVCEYGEGQSSAMIKMETSDEEYTRKRSIDEPPPITEPPEKKMSTLPVTKESEEENSTSQSLTVEKKERRSKSKSKSPAPKEKSPRPEEKTLDELPKQKVVRPDPDEESQADDIPSSGLTIPEERRRELLGELGEESEDEITESISELPSFSGSKARKRAPSEDEKQQKRVGIIEPRPPTIDSEGRRRSSIDMRRESVQEIMEKVCTPLVPKGPKGKPPKIVEVPENVTVVENETAVLQCKIEGDPVPTVRWSKGNREILNGGRFRHMTDGETNTVSLALLKCRSQDDGPYTLTITNAHGSDTIDIKLLVTSDNGLDFRAMLKHSAKQRKTKHHRDKDPAEKKEEEPKPMTEAERRQSLFPGKKVEKWEQPLPDKTVQQQVDKFAEWKCVYSRPNAKIRWYKDRKEIFSGGLKYKIVIEKAVCTLIINNPEVDDSGKYTCEANGVATNAILTVLEPPMKYSFLNPLPNTQEIYRTKQAVLTCKVNSPRAPLVWYRGNQAIDPNDPRFTIEKDAVGRCTLTIKEVIEEDQAEWTARVTNDVFSKVQVYVEEPRHTFVVPVKSQKVNENETATLETDVNDRDAEVEWWHDGVKINIDGKKFKTEQISRKRRLIINGAKIEDHGEYKCTTKDDKTMAQLIVEPLNKFIIQLKDLEVVEKEDVVMTCQTKDTKTPGLWNRNGIKITSMPGGKFETQSRNGTHTLKISKIEMNEGETYEIDVGGLVGSCFVTVLEAEKRPVLNWKPKKIEAKAGEPCVVKIPFQIKGTRRGDPKPVILRNGKPIDESMKDLVEVVINGDVAEIKFKNPQLADTGKWALELGNSAGTALAPFELFVKDKPKPPKGPLEVKNVTAEGLELKWGQPDASEGQPVKAYIVEVQEGRSGNWKKIAETKGTEFKVKDLKENGEYKFRVKAVNDVGVSDPLTGDTVIAKNPYIAPEFPGGGIKDLRLKVGETIKYDVAITGEPLPEVSWVVDGRPLKPVGRVKMSTERGKTKLKIENAERSDSGQFTIILKNPSGMADSTARVTVVGRPTPPKGPLDISDVHADGATLNWNPPEDDGGDPLTGYVIEAQDMDNKGKYIEVARVDGKTTEAKVKGLRNKGNYKFRVKAVNNEGESEPLNADQYTLIKDPWDEPGKPGRPAVTDYDADRIDLEWDPPHKDGGAPIEGYIIEVRDPDTKEWREIAKSKDTNASIGGLKEGKEYQFRVKAFNKAGVGHPSDASEKQLAKPKFIPAWLKHDCLKSLTVKAGQTVRWEVKIGGEPVPDVVWTKEGKTIEPSLNLSIDTKKNDHTILCIPSAVRADRGEYRLSVKNSYGQDTEAANLTVLDRPTKPNGPLEVSDVFEDNCNLAWKPPDDDGGEPIEYYEVEKLDIDSGRWVPCAKVHDTKAHIDGLKKGQTYQFRVKAVNKEGASDPLTTDKETKAKNPYDEPGKPHTPEVTDWDADRVSLEWQPPDSDGGAPITQYIIEKKGKHGREWQECGKVSGDETTATIMGLKEGEEYQFRVKAVNKAGPGEASDPSRKVVAKPRNLKPWIDREKMKTITIKVGQDVIFDVPVRGEPPPTKTWTFNDKPIDDKKISIVDEDYRTEFVLRVATRAHAGKYTLTAKNASGTDTHSVEVIVLGKPSAPEGPLDVSNVFEDKCDLEWKPPLDDGGVPIDHYEIEKQDTATGRWVPCGRAEGTKATVNNLQPGHQYKFRVRAVNKEGESDPLSTDKEILAKNPYETPGKIDKPEVTDWDKDHADLEWKPPAEDGGAPIEEYIIEQKDKHGRWEEVMKVPAGETKATVGNLKEGESYQFRVIAKNKAGPGDPSDPTDTIIAKTRFLAPHIHREDLEDTVVRVGQQVRFNIHIDGEPAPDVTWKFNDKGIGESKAQIENEDYLSRFNIAKAVRKQSGKYTITATNSSGTDSVTIEIKVKSKPSKPKGPLDVKDVFEDRATLSWKPPEDDGGEPIEHYEIEKMSTKDGIWTPCGRTADTSFVVDTLNKGDHYKFRVRAVNSEGASDPLESDQDVLAKNPFDRPDKPGKPEPTDWDSDHVDLKWDPPLNDGGAPIEEYQIEKRTRYGRWEPAISVPGGQTTATVPDLTAGEEYEFRVVAVNKGGPSDPSDASKPVIAKPRNLAPKIDRAALKDLKVKAGQAIGFDVPVEGEPAPTVTWSWPDNREIRNGGRVKLDNPEYRSKLHIRQMERGDSGTYTIRAVNPNGEDEATVKITVIDKPSPPNGPLDVTDVHADHATLNWKPPDDDGGIPIDNYVIEKLDTATGRWVPAIKVSGGETSAVVDGLIPGHEYKFRVAAVNAEGESDPLETFGSTLAKDPFDKPGKTSAPEVTDWDKDHVDLAWNPPINDGGAPIEGYVVEMKEKNSPFWSEALQVPADQTTCTVPNLKEGHEYEFRIRAKNKAGTGDPSDPSQMIKAKARNVPPVIDRNALGEIKVRAGQEIHLVVPVSGEPPPEITWALGDSPVEGDDDRVKINNSEDYKTKFLVKRALRSDSGTYTITAKNVNGTDTAEVKITVLDHPGTPRGPLDVSNVTKEGCDLAWKEPDDDGGADIDHYVIEKQDANTGRWTSCGESKDTKFHVDDLAQGHEYKFRVKAVNRYGESDPLEAQKSIIAKDPFELADKPGTPEIVDWDKDHADLKWTPPLDDGGAPIEEYLIEMKAGNGDWVPAKKVAAVPSDEQTATVENLKPGQTYQFRVKALNKAGESRPSDPSKAMIAKPRNLPPKINRDMFSDLRIKAGQSINFDVNVEGEPTPKIEWFLNGQPIMSIGKTKIDNSNDNNTKLDTKDATRADSGKYKIVATNENGRDEAEVDVNVLDVPGAPEGPLSVKDITKDGCSLRWNPPEDDGGSPITNYIVEKQEDGGRWVPCGETADTNLKVGKLNEGHEYKFRVKAVNRQGTSAPLQTDHAIVAKNPFDEPGAPTDVTPVDWDKDHVDLEWKAPENDGGAPIDHYIIEKKDKYGDWVPCATVDGKTTKGTASNLVAGETYQFRVKAVNKAGPGKPSEPTGNIVAKPRKMAPKINLAGLLDLRIKAGTPLKLEVAFEGEPAPTAIWFANDTDLNSNPRADITTTPTTSELHIFSSVRGDTGLYTVTVENEHGKDKAQCTVTVLDVPGTPEGPLKVNEVHKEGCTLNWKPPVDNGGSEILHYRVEKMDTSRGTWQEVGNFPECTAKVNKLIPGKEYQFRVMAVNLQGESKPLETTEPIIAKNEFDVPDAVDKPEVVDWDKDRIDIQWKPPANNGGSPVKTYIVEKKEKGSAIWNEAGKTSGTTFSATNLKTGTEYEFRVIAVNEAGPSEPSEPTDAQMAKARYLKPKILTQNRKIKIKAGHTHTMEVEFDGAPEPVPTWTFKEGQAVPQELLVEAKPGIASIFFPSAKRSDSGLYTLKVKNEVGEDEGVFEVIVQDHPGAPEGPLEVSDVTKDSCVLSWNPPADDGGSEITNYVVEKRDTKTNTWVPVSAFVTGTKVTVPKLVEGHEYEFRVMAENAFGRSDPLNTTEPVLAKDPFGVPGKPGQPQVTDTDNDHIDIKWEPPRDNGGSPIDHYDVERKDLKTGRWVKVNTQPVHGTAFSDVRVQKDHTYEYRVVAVNKSGPGAPSDPSAAATAKPMFEAPVFDMEIDGKEFRVKVGEPLNIVIPMHGSPTPEVTWIKDGKPLPLVETTDSQTRLLIEKARKSDAGPITIKAVNSCGSAEANIKVTVIDIPAAPEGFTNDEVTRHTCALKWTPPKDDGGSEITGYKIEYQEVGSQLWEKVPGTIAGTSYTVKGLEHGAQYRFRIRAENLVGLSDYATTAPVLIKDPFDPPGAPSTPEITGYDSNLVSLAWNPPKDDGGSPILGYVVERFEKKGGGDWAPIKMPLVKGTEVTINNLHEGETYQFRVRAVNAAGQGEASNGTEPVTCKPFVVPPGAPDQPRIGNITKNSAEVMWSKPSKDGGAPIDGYYVEKKKIGDTDWTRVNAKPVKATSLVVDGLGEKEEYEFRVIAVNSAGEGQPSKPSDLVVIQEQPGRPVFDLSNLKDITVRAGETIQIKIPYTGGNPKPIVDLFNGGVPLFENDRTVIDVLPDAIVVTTTDSKRTDAGPYKIVVSNRFGKDTAKLNVNVLDVPGKPTGPIRATDIQGDAMTLHWLPPKDNGGDDVTNYVVEKRTPGGEWVPVGHPVGTSMRVRNLDRNQAYEFRVSAENQYGVGQPLETDDVIVAKDPFSVPGPPGQPEALETSEEAITLQWTRPLTDGGAPIQGYVIEKREAGTKEWTKAAFGVVPDTKHRVTGLTPKKEYEFRVCATNAAGNGDWSEESFPITADRTPTRPIIDLAMLTRDVIAYAGETAKILVPYSATPMPKIKWAKGEMTLDERDKRNKVESNDYLTTMTIDSCKLEDSGLYSITLENAMGKDSATVKLRVVDRPGPPVGPLEVTDIAPDCCTLSWNPPKTDGGSPITNYVLEKLCMKDLEPKWEKVSSFVRNTTYTVSRLQEGEQYKFRVMAENQFGISEPLESIPIIAKYQFNVPNQPDAPVVRDMDATWAQVEWDPPANGGSKIIGYQVQYREASSAKWINASNDLTPQTTLRVNNLREGGEYEFRVLAKNAAGFSKASPPSDRVKLKAKFGPPGPPSQASATSIGRNHVTLTWVPPLDDGGSPITGYIVEQREYGSSMWIKVSDYNIRDPEFTVPGLKEFHDYEFRIIAINAIGKGVPSLPTSPIKIQDLNGSRPMIVVKPEDTAQPYNRRAVFVCEAVGRPEPVCRWMRNGRELPESSRYRFEAHEGSYRFTIKEVWDIDAGEYTCEVSNVYGSDTATAKLIVQAPPVIEKDVPNTILPMGEMVRLKIYFSGTPPFKHSLTLNKEEIDSEHPTIRTVDFDDHILITIPSLSTREAGRYEYVISNESGEDSTGFWLNVTGLPSAPQGPLHFSEVGLHQVGLSWRPPVNDGGSKITNYVIEKRDTSKEEWTVVASSVRDLSFVVQGLFENHEYEFRVSAVNENGQGAPLVGENPVETRLPFDPPSPPLDPEVTEIGGDFLSLTWRRPASDGGGRLRGYYIEKCEEGSETWVRCNQNPSPANIFNIPNLIDGRKYTFRVLALNDAGLSEPALMEPMVFKAALGGTPPEVVRELSDQSGEPGRSATFECEISGTPRPEYTWFKGLKELVDTPRYTILSKGDVQVLMVNHMNSDDIGEYTCRATNKFGTRTTRAQLLLKQKPRIFVPPRYHGGYEANKNETIELKMPYKAYPRAESRWMKDDEKIESGGRYTITTDDKFATLTISNATREDYGNYRVTVENSVGQDSATVQVTVADCPEPPRFPKVENVLDEAVILSWKPPLLDGGSMVTQYIVEKRDVNGGIWEPCAKTRYAYLTVEGCRPKTTYEFRISAENKHGVSQPCEPTAPVLIPGNERIRRKGYDVDDTGKVIHGKGPTLGNYDPYVIDIWKQYYPEPVEIKHDSVLDHYDIHEEIGTGAFGVVHRCTERATGNTFAAKFINTPHEADKQTVRKEINTMSVLRHPTLINLHDAFEEDKEMVMIYEFMSGGELFEKVADDSNRMTEAEAIDYTRQVCKALCHMHEMNYVHLDLKPENIMFTTKKSNQLKLIDFGLASYLDPKESVKVTTGTAEFAAPEVANGDAVGYYTDMWSVGVLAYILLSGLSPFGGENDEETLKNVKKCDWNMDDSAFSGVSENARDFIRKLLVLEPDKRMTVHEALAHPWLASGEVGGGDVIPSSRYTDFRDKIRMKYDAWPEPVPPLGRISNFSSLRKHRPAEYHIHDAFFDRSEAQPRFIIKPYSTTVTEGQSANFYCRVIAPSPPIVTWHKDMTELKQSVKYMKKYNDNDYALTINRTKMDDKGEYVVRAKNQYGSKEEVVFLTVQKKSEDFISKPLEPMKKGPALPRVEEFKEKEIAPNFTFHLRPRLIQKNHQCKLICTLQGYPTPKVEWFKDGSPVNQDRVQTTFRSGVCTLEIFNTRTDDAGTYSCTATSPLGEATTECTVTVQTKAGEPMPRVSTYSSYRSSSSYKRSVYDTLGTREVERSRSYAEIRSESSSQSSETRSAADDLKMKISSEPPNFTSKLRDVSVGQGESVEMSCEVDATPSPLIEWLRNGERVTDPRLVTSYSGGKATLRISEAEPSDAGEYMCKASNSAGSESCRAHLSVEAKANGAVNGVNGVNGVDQTADGQNGSQGQELRIVRHLAGQIADADSTATFEACVSGEPEQVTWTKNGTEVRSEDRVEIARDGERFRLTINGVKADDAGQYQLEVQEKGTKFITVASLSVSGAPNEPPVTKLPSSVSVASGSATKLVLELSDAEGYTAQWFKGADKVEKSERMKSVKSGNSFKLDFKTVQSTDEGVYVVKVIKDKKAVAKYAAAIFVEP</sequence>
<dbReference type="PROSITE" id="PS50853">
    <property type="entry name" value="FN3"/>
    <property type="match status" value="30"/>
</dbReference>
<evidence type="ECO:0000256" key="6">
    <source>
        <dbReference type="ARBA" id="ARBA00022527"/>
    </source>
</evidence>
<feature type="domain" description="Fibronectin type-III" evidence="25">
    <location>
        <begin position="1864"/>
        <end position="1959"/>
    </location>
</feature>
<dbReference type="FunFam" id="1.10.510.10:FF:000321">
    <property type="entry name" value="Bent, isoform C"/>
    <property type="match status" value="1"/>
</dbReference>
<dbReference type="InterPro" id="IPR003599">
    <property type="entry name" value="Ig_sub"/>
</dbReference>
<keyword evidence="14 21" id="KW-0067">ATP-binding</keyword>
<dbReference type="PRINTS" id="PR00014">
    <property type="entry name" value="FNTYPEIII"/>
</dbReference>
<dbReference type="InterPro" id="IPR011009">
    <property type="entry name" value="Kinase-like_dom_sf"/>
</dbReference>
<feature type="domain" description="Ig-like" evidence="24">
    <location>
        <begin position="3440"/>
        <end position="3529"/>
    </location>
</feature>
<feature type="domain" description="Fibronectin type-III" evidence="25">
    <location>
        <begin position="4615"/>
        <end position="4710"/>
    </location>
</feature>
<organism evidence="26">
    <name type="scientific">Oesophagostomum dentatum</name>
    <name type="common">Nodular worm</name>
    <dbReference type="NCBI Taxonomy" id="61180"/>
    <lineage>
        <taxon>Eukaryota</taxon>
        <taxon>Metazoa</taxon>
        <taxon>Ecdysozoa</taxon>
        <taxon>Nematoda</taxon>
        <taxon>Chromadorea</taxon>
        <taxon>Rhabditida</taxon>
        <taxon>Rhabditina</taxon>
        <taxon>Rhabditomorpha</taxon>
        <taxon>Strongyloidea</taxon>
        <taxon>Strongylidae</taxon>
        <taxon>Oesophagostomum</taxon>
    </lineage>
</organism>
<evidence type="ECO:0000256" key="5">
    <source>
        <dbReference type="ARBA" id="ARBA00022490"/>
    </source>
</evidence>
<dbReference type="CDD" id="cd00063">
    <property type="entry name" value="FN3"/>
    <property type="match status" value="30"/>
</dbReference>
<feature type="compositionally biased region" description="Acidic residues" evidence="22">
    <location>
        <begin position="571"/>
        <end position="580"/>
    </location>
</feature>
<dbReference type="GO" id="GO:0046872">
    <property type="term" value="F:metal ion binding"/>
    <property type="evidence" value="ECO:0007669"/>
    <property type="project" value="UniProtKB-KW"/>
</dbReference>
<comment type="similarity">
    <text evidence="3">Belongs to the protein kinase superfamily. CAMK Ser/Thr protein kinase family.</text>
</comment>
<feature type="compositionally biased region" description="Basic residues" evidence="22">
    <location>
        <begin position="762"/>
        <end position="773"/>
    </location>
</feature>
<feature type="region of interest" description="Disordered" evidence="22">
    <location>
        <begin position="201"/>
        <end position="378"/>
    </location>
</feature>
<dbReference type="SMART" id="SM00220">
    <property type="entry name" value="S_TKc"/>
    <property type="match status" value="1"/>
</dbReference>
<dbReference type="InterPro" id="IPR017441">
    <property type="entry name" value="Protein_kinase_ATP_BS"/>
</dbReference>
<keyword evidence="9" id="KW-0479">Metal-binding</keyword>
<dbReference type="Gene3D" id="2.60.40.10">
    <property type="entry name" value="Immunoglobulins"/>
    <property type="match status" value="60"/>
</dbReference>
<evidence type="ECO:0000256" key="21">
    <source>
        <dbReference type="PROSITE-ProRule" id="PRU10141"/>
    </source>
</evidence>
<feature type="region of interest" description="Disordered" evidence="22">
    <location>
        <begin position="2428"/>
        <end position="2465"/>
    </location>
</feature>
<feature type="binding site" evidence="21">
    <location>
        <position position="5871"/>
    </location>
    <ligand>
        <name>ATP</name>
        <dbReference type="ChEBI" id="CHEBI:30616"/>
    </ligand>
</feature>
<feature type="domain" description="Ig-like" evidence="24">
    <location>
        <begin position="657"/>
        <end position="749"/>
    </location>
</feature>
<evidence type="ECO:0000256" key="9">
    <source>
        <dbReference type="ARBA" id="ARBA00022723"/>
    </source>
</evidence>
<feature type="domain" description="Ig-like" evidence="24">
    <location>
        <begin position="6663"/>
        <end position="6745"/>
    </location>
</feature>
<feature type="domain" description="Fibronectin type-III" evidence="25">
    <location>
        <begin position="3636"/>
        <end position="3728"/>
    </location>
</feature>
<feature type="domain" description="Fibronectin type-III" evidence="25">
    <location>
        <begin position="1570"/>
        <end position="1663"/>
    </location>
</feature>
<feature type="domain" description="Ig-like" evidence="24">
    <location>
        <begin position="2549"/>
        <end position="2639"/>
    </location>
</feature>
<feature type="domain" description="Ig-like" evidence="24">
    <location>
        <begin position="111"/>
        <end position="204"/>
    </location>
</feature>
<keyword evidence="6" id="KW-0723">Serine/threonine-protein kinase</keyword>
<dbReference type="GO" id="GO:0040017">
    <property type="term" value="P:positive regulation of locomotion"/>
    <property type="evidence" value="ECO:0007669"/>
    <property type="project" value="UniProtKB-ARBA"/>
</dbReference>
<dbReference type="CDD" id="cd05748">
    <property type="entry name" value="Ig_Titin_like"/>
    <property type="match status" value="1"/>
</dbReference>
<dbReference type="FunFam" id="2.60.40.10:FF:000567">
    <property type="entry name" value="Uncharacterized protein, isoform G"/>
    <property type="match status" value="4"/>
</dbReference>
<feature type="region of interest" description="Disordered" evidence="22">
    <location>
        <begin position="1842"/>
        <end position="1871"/>
    </location>
</feature>
<dbReference type="SMART" id="SM00408">
    <property type="entry name" value="IGc2"/>
    <property type="match status" value="25"/>
</dbReference>
<proteinExistence type="evidence at transcript level"/>
<feature type="domain" description="Ig-like" evidence="24">
    <location>
        <begin position="6165"/>
        <end position="6253"/>
    </location>
</feature>
<feature type="domain" description="Fibronectin type-III" evidence="25">
    <location>
        <begin position="3537"/>
        <end position="3630"/>
    </location>
</feature>
<feature type="domain" description="Ig-like" evidence="24">
    <location>
        <begin position="4714"/>
        <end position="4803"/>
    </location>
</feature>
<comment type="catalytic activity">
    <reaction evidence="19">
        <text>L-threonyl-[protein] + ATP = O-phospho-L-threonyl-[protein] + ADP + H(+)</text>
        <dbReference type="Rhea" id="RHEA:46608"/>
        <dbReference type="Rhea" id="RHEA-COMP:11060"/>
        <dbReference type="Rhea" id="RHEA-COMP:11605"/>
        <dbReference type="ChEBI" id="CHEBI:15378"/>
        <dbReference type="ChEBI" id="CHEBI:30013"/>
        <dbReference type="ChEBI" id="CHEBI:30616"/>
        <dbReference type="ChEBI" id="CHEBI:61977"/>
        <dbReference type="ChEBI" id="CHEBI:456216"/>
        <dbReference type="EC" id="2.7.11.1"/>
    </reaction>
</comment>